<keyword evidence="6 7" id="KW-0472">Membrane</keyword>
<keyword evidence="3 7" id="KW-0812">Transmembrane</keyword>
<keyword evidence="5 7" id="KW-1133">Transmembrane helix</keyword>
<reference evidence="8 9" key="1">
    <citation type="submission" date="2013-11" db="EMBL/GenBank/DDBJ databases">
        <title>Draft genome of the bovine lungworm Dictyocaulus viviparus.</title>
        <authorList>
            <person name="Mitreva M."/>
        </authorList>
    </citation>
    <scope>NUCLEOTIDE SEQUENCE [LARGE SCALE GENOMIC DNA]</scope>
    <source>
        <strain evidence="8 9">HannoverDv2000</strain>
    </source>
</reference>
<organism evidence="8 9">
    <name type="scientific">Dictyocaulus viviparus</name>
    <name type="common">Bovine lungworm</name>
    <dbReference type="NCBI Taxonomy" id="29172"/>
    <lineage>
        <taxon>Eukaryota</taxon>
        <taxon>Metazoa</taxon>
        <taxon>Ecdysozoa</taxon>
        <taxon>Nematoda</taxon>
        <taxon>Chromadorea</taxon>
        <taxon>Rhabditida</taxon>
        <taxon>Rhabditina</taxon>
        <taxon>Rhabditomorpha</taxon>
        <taxon>Strongyloidea</taxon>
        <taxon>Metastrongylidae</taxon>
        <taxon>Dictyocaulus</taxon>
    </lineage>
</organism>
<feature type="transmembrane region" description="Helical" evidence="7">
    <location>
        <begin position="291"/>
        <end position="312"/>
    </location>
</feature>
<comment type="subcellular location">
    <subcellularLocation>
        <location evidence="1">Membrane</location>
        <topology evidence="1">Multi-pass membrane protein</topology>
    </subcellularLocation>
</comment>
<dbReference type="PANTHER" id="PTHR11616">
    <property type="entry name" value="SODIUM/CHLORIDE DEPENDENT TRANSPORTER"/>
    <property type="match status" value="1"/>
</dbReference>
<evidence type="ECO:0000313" key="9">
    <source>
        <dbReference type="Proteomes" id="UP000053766"/>
    </source>
</evidence>
<evidence type="ECO:0000256" key="2">
    <source>
        <dbReference type="ARBA" id="ARBA00022448"/>
    </source>
</evidence>
<feature type="transmembrane region" description="Helical" evidence="7">
    <location>
        <begin position="188"/>
        <end position="208"/>
    </location>
</feature>
<feature type="transmembrane region" description="Helical" evidence="7">
    <location>
        <begin position="105"/>
        <end position="131"/>
    </location>
</feature>
<dbReference type="InterPro" id="IPR037272">
    <property type="entry name" value="SNS_sf"/>
</dbReference>
<dbReference type="OrthoDB" id="5778713at2759"/>
<keyword evidence="9" id="KW-1185">Reference proteome</keyword>
<dbReference type="PROSITE" id="PS50267">
    <property type="entry name" value="NA_NEUROTRAN_SYMP_3"/>
    <property type="match status" value="1"/>
</dbReference>
<feature type="transmembrane region" description="Helical" evidence="7">
    <location>
        <begin position="151"/>
        <end position="168"/>
    </location>
</feature>
<name>A0A0D8XGH7_DICVI</name>
<feature type="transmembrane region" description="Helical" evidence="7">
    <location>
        <begin position="214"/>
        <end position="241"/>
    </location>
</feature>
<proteinExistence type="predicted"/>
<keyword evidence="4" id="KW-0769">Symport</keyword>
<protein>
    <submittedName>
        <fullName evidence="8">Uncharacterized protein</fullName>
    </submittedName>
</protein>
<evidence type="ECO:0000256" key="5">
    <source>
        <dbReference type="ARBA" id="ARBA00022989"/>
    </source>
</evidence>
<evidence type="ECO:0000256" key="3">
    <source>
        <dbReference type="ARBA" id="ARBA00022692"/>
    </source>
</evidence>
<evidence type="ECO:0000256" key="1">
    <source>
        <dbReference type="ARBA" id="ARBA00004141"/>
    </source>
</evidence>
<dbReference type="AlphaFoldDB" id="A0A0D8XGH7"/>
<feature type="transmembrane region" description="Helical" evidence="7">
    <location>
        <begin position="262"/>
        <end position="285"/>
    </location>
</feature>
<feature type="transmembrane region" description="Helical" evidence="7">
    <location>
        <begin position="70"/>
        <end position="93"/>
    </location>
</feature>
<sequence length="327" mass="37704">MSSSNLYFVWVITENFMQLMAKSTLNDERLQWHVKLGAQWLSGLKKDTYKASFKILIDSTDYNFLNLEHWVIAAGHALYALNVSTGGMIKLASTRPFRLPIVRDVLIITFVTLIFHLITLSTITGFISNYAGRIYTYDNIRHSFLLTSERRLVIIAIVAESTNLWVLASMIKEKYQKQHDVSQWRKNITLQMTVIIFLGMLVIFPFILPGGPELLRFLFMASLNNSLIIGFFQLVTIAYIYGFRRFSVNIRNMVGGSGPLNVYWWFNWTVIAPFFQLSSYVLFFMMLSRKFIIWLVIFSVAPITYVAINLAIKSLGRGMSRIPITVR</sequence>
<dbReference type="InterPro" id="IPR000175">
    <property type="entry name" value="Na/ntran_symport"/>
</dbReference>
<gene>
    <name evidence="8" type="ORF">DICVIV_11146</name>
</gene>
<evidence type="ECO:0000256" key="6">
    <source>
        <dbReference type="ARBA" id="ARBA00023136"/>
    </source>
</evidence>
<dbReference type="PANTHER" id="PTHR11616:SF241">
    <property type="entry name" value="SODIUM- AND CHLORIDE-DEPENDENT GLYCINE TRANSPORTER 2"/>
    <property type="match status" value="1"/>
</dbReference>
<accession>A0A0D8XGH7</accession>
<dbReference type="SUPFAM" id="SSF161070">
    <property type="entry name" value="SNF-like"/>
    <property type="match status" value="1"/>
</dbReference>
<dbReference type="GO" id="GO:0005283">
    <property type="term" value="F:amino acid:sodium symporter activity"/>
    <property type="evidence" value="ECO:0007669"/>
    <property type="project" value="TreeGrafter"/>
</dbReference>
<reference evidence="9" key="2">
    <citation type="journal article" date="2016" name="Sci. Rep.">
        <title>Dictyocaulus viviparus genome, variome and transcriptome elucidate lungworm biology and support future intervention.</title>
        <authorList>
            <person name="McNulty S.N."/>
            <person name="Strube C."/>
            <person name="Rosa B.A."/>
            <person name="Martin J.C."/>
            <person name="Tyagi R."/>
            <person name="Choi Y.J."/>
            <person name="Wang Q."/>
            <person name="Hallsworth Pepin K."/>
            <person name="Zhang X."/>
            <person name="Ozersky P."/>
            <person name="Wilson R.K."/>
            <person name="Sternberg P.W."/>
            <person name="Gasser R.B."/>
            <person name="Mitreva M."/>
        </authorList>
    </citation>
    <scope>NUCLEOTIDE SEQUENCE [LARGE SCALE GENOMIC DNA]</scope>
    <source>
        <strain evidence="9">HannoverDv2000</strain>
    </source>
</reference>
<evidence type="ECO:0000313" key="8">
    <source>
        <dbReference type="EMBL" id="KJH42849.1"/>
    </source>
</evidence>
<dbReference type="GO" id="GO:0005886">
    <property type="term" value="C:plasma membrane"/>
    <property type="evidence" value="ECO:0007669"/>
    <property type="project" value="TreeGrafter"/>
</dbReference>
<keyword evidence="2" id="KW-0813">Transport</keyword>
<evidence type="ECO:0000256" key="4">
    <source>
        <dbReference type="ARBA" id="ARBA00022847"/>
    </source>
</evidence>
<dbReference type="Pfam" id="PF00209">
    <property type="entry name" value="SNF"/>
    <property type="match status" value="1"/>
</dbReference>
<dbReference type="EMBL" id="KN716617">
    <property type="protein sequence ID" value="KJH42849.1"/>
    <property type="molecule type" value="Genomic_DNA"/>
</dbReference>
<dbReference type="GO" id="GO:0089718">
    <property type="term" value="P:amino acid import across plasma membrane"/>
    <property type="evidence" value="ECO:0007669"/>
    <property type="project" value="TreeGrafter"/>
</dbReference>
<evidence type="ECO:0000256" key="7">
    <source>
        <dbReference type="SAM" id="Phobius"/>
    </source>
</evidence>
<dbReference type="Proteomes" id="UP000053766">
    <property type="component" value="Unassembled WGS sequence"/>
</dbReference>